<reference evidence="1 2" key="2">
    <citation type="submission" date="2008-10" db="EMBL/GenBank/DDBJ databases">
        <authorList>
            <person name="Fulton L."/>
            <person name="Clifton S."/>
            <person name="Fulton B."/>
            <person name="Xu J."/>
            <person name="Minx P."/>
            <person name="Pepin K.H."/>
            <person name="Johnson M."/>
            <person name="Bhonagiri V."/>
            <person name="Nash W.E."/>
            <person name="Mardis E.R."/>
            <person name="Wilson R.K."/>
        </authorList>
    </citation>
    <scope>NUCLEOTIDE SEQUENCE [LARGE SCALE GENOMIC DNA]</scope>
    <source>
        <strain evidence="1 2">DSM 16992</strain>
    </source>
</reference>
<dbReference type="EMBL" id="ABXY01000001">
    <property type="protein sequence ID" value="EEB22519.1"/>
    <property type="molecule type" value="Genomic_DNA"/>
</dbReference>
<gene>
    <name evidence="1" type="ORF">BIFCAT_00155</name>
</gene>
<dbReference type="Proteomes" id="UP000003882">
    <property type="component" value="Unassembled WGS sequence"/>
</dbReference>
<evidence type="ECO:0000313" key="1">
    <source>
        <dbReference type="EMBL" id="EEB22519.1"/>
    </source>
</evidence>
<accession>B6XSF5</accession>
<comment type="caution">
    <text evidence="1">The sequence shown here is derived from an EMBL/GenBank/DDBJ whole genome shotgun (WGS) entry which is preliminary data.</text>
</comment>
<evidence type="ECO:0000313" key="2">
    <source>
        <dbReference type="Proteomes" id="UP000003882"/>
    </source>
</evidence>
<organism evidence="1 2">
    <name type="scientific">Bifidobacterium catenulatum DSM 16992 = JCM 1194 = LMG 11043</name>
    <dbReference type="NCBI Taxonomy" id="566552"/>
    <lineage>
        <taxon>Bacteria</taxon>
        <taxon>Bacillati</taxon>
        <taxon>Actinomycetota</taxon>
        <taxon>Actinomycetes</taxon>
        <taxon>Bifidobacteriales</taxon>
        <taxon>Bifidobacteriaceae</taxon>
        <taxon>Bifidobacterium</taxon>
    </lineage>
</organism>
<sequence>MSQVSALGAVPHERRLLEASVLLPTASRLHPHPVRQFCHI</sequence>
<protein>
    <submittedName>
        <fullName evidence="1">Uncharacterized protein</fullName>
    </submittedName>
</protein>
<proteinExistence type="predicted"/>
<reference evidence="1 2" key="1">
    <citation type="submission" date="2008-10" db="EMBL/GenBank/DDBJ databases">
        <title>Draft genome sequence of Bifidobacterium catenulatum (DSM 16992).</title>
        <authorList>
            <person name="Sudarsanam P."/>
            <person name="Ley R."/>
            <person name="Guruge J."/>
            <person name="Turnbaugh P.J."/>
            <person name="Mahowald M."/>
            <person name="Liep D."/>
            <person name="Gordon J."/>
        </authorList>
    </citation>
    <scope>NUCLEOTIDE SEQUENCE [LARGE SCALE GENOMIC DNA]</scope>
    <source>
        <strain evidence="1 2">DSM 16992</strain>
    </source>
</reference>
<dbReference type="AlphaFoldDB" id="B6XSF5"/>
<name>B6XSF5_9BIFI</name>